<sequence length="79" mass="9339">MLTCNLKYEAKSSTNGRSANVAYCKHSCRFVIELVNKPWENTFIVYLRRIFFIQKDFQLAFAITPQSRFHRRSLHSDPP</sequence>
<protein>
    <submittedName>
        <fullName evidence="1">Uncharacterized protein</fullName>
    </submittedName>
</protein>
<proteinExistence type="predicted"/>
<reference evidence="1" key="1">
    <citation type="submission" date="2014-11" db="EMBL/GenBank/DDBJ databases">
        <authorList>
            <person name="Amaro Gonzalez C."/>
        </authorList>
    </citation>
    <scope>NUCLEOTIDE SEQUENCE</scope>
</reference>
<reference evidence="1" key="2">
    <citation type="journal article" date="2015" name="Fish Shellfish Immunol.">
        <title>Early steps in the European eel (Anguilla anguilla)-Vibrio vulnificus interaction in the gills: Role of the RtxA13 toxin.</title>
        <authorList>
            <person name="Callol A."/>
            <person name="Pajuelo D."/>
            <person name="Ebbesson L."/>
            <person name="Teles M."/>
            <person name="MacKenzie S."/>
            <person name="Amaro C."/>
        </authorList>
    </citation>
    <scope>NUCLEOTIDE SEQUENCE</scope>
</reference>
<dbReference type="AlphaFoldDB" id="A0A0E9X3V7"/>
<accession>A0A0E9X3V7</accession>
<dbReference type="EMBL" id="GBXM01011323">
    <property type="protein sequence ID" value="JAH97254.1"/>
    <property type="molecule type" value="Transcribed_RNA"/>
</dbReference>
<name>A0A0E9X3V7_ANGAN</name>
<organism evidence="1">
    <name type="scientific">Anguilla anguilla</name>
    <name type="common">European freshwater eel</name>
    <name type="synonym">Muraena anguilla</name>
    <dbReference type="NCBI Taxonomy" id="7936"/>
    <lineage>
        <taxon>Eukaryota</taxon>
        <taxon>Metazoa</taxon>
        <taxon>Chordata</taxon>
        <taxon>Craniata</taxon>
        <taxon>Vertebrata</taxon>
        <taxon>Euteleostomi</taxon>
        <taxon>Actinopterygii</taxon>
        <taxon>Neopterygii</taxon>
        <taxon>Teleostei</taxon>
        <taxon>Anguilliformes</taxon>
        <taxon>Anguillidae</taxon>
        <taxon>Anguilla</taxon>
    </lineage>
</organism>
<evidence type="ECO:0000313" key="1">
    <source>
        <dbReference type="EMBL" id="JAH97254.1"/>
    </source>
</evidence>